<gene>
    <name evidence="2" type="ORF">I3842_04G089500</name>
</gene>
<reference evidence="2" key="1">
    <citation type="submission" date="2021-01" db="EMBL/GenBank/DDBJ databases">
        <authorList>
            <person name="Lovell J.T."/>
            <person name="Bentley N."/>
            <person name="Bhattarai G."/>
            <person name="Jenkins J.W."/>
            <person name="Sreedasyam A."/>
            <person name="Alarcon Y."/>
            <person name="Bock C."/>
            <person name="Boston L."/>
            <person name="Carlson J."/>
            <person name="Cervantes K."/>
            <person name="Clermont K."/>
            <person name="Krom N."/>
            <person name="Kubenka K."/>
            <person name="Mamidi S."/>
            <person name="Mattison C."/>
            <person name="Monteros M."/>
            <person name="Pisani C."/>
            <person name="Plott C."/>
            <person name="Rajasekar S."/>
            <person name="Rhein H.S."/>
            <person name="Rohla C."/>
            <person name="Song M."/>
            <person name="Hilaire R.S."/>
            <person name="Shu S."/>
            <person name="Wells L."/>
            <person name="Wang X."/>
            <person name="Webber J."/>
            <person name="Heerema R.J."/>
            <person name="Klein P."/>
            <person name="Conner P."/>
            <person name="Grauke L."/>
            <person name="Grimwood J."/>
            <person name="Schmutz J."/>
            <person name="Randall J.J."/>
        </authorList>
    </citation>
    <scope>NUCLEOTIDE SEQUENCE</scope>
    <source>
        <tissue evidence="2">Leaf</tissue>
    </source>
</reference>
<accession>A0A922FCG3</accession>
<dbReference type="Proteomes" id="UP000811246">
    <property type="component" value="Chromosome 4"/>
</dbReference>
<name>A0A922FCG3_CARIL</name>
<evidence type="ECO:0000313" key="3">
    <source>
        <dbReference type="Proteomes" id="UP000811246"/>
    </source>
</evidence>
<evidence type="ECO:0000313" key="2">
    <source>
        <dbReference type="EMBL" id="KAG6717255.1"/>
    </source>
</evidence>
<evidence type="ECO:0000256" key="1">
    <source>
        <dbReference type="SAM" id="MobiDB-lite"/>
    </source>
</evidence>
<sequence>MDIIQIATRWYKEKIYTLIGVLQRKKEARNNLTLFGRNTSTIEMTLCMIDGGGGTGTVDNCPQTTPSDEGPDLIVVIIRRRPDRDDSSDEDDPPLTYNRGRRDHSSDDESSSGCTIL</sequence>
<dbReference type="EMBL" id="CM031828">
    <property type="protein sequence ID" value="KAG6717255.1"/>
    <property type="molecule type" value="Genomic_DNA"/>
</dbReference>
<organism evidence="2 3">
    <name type="scientific">Carya illinoinensis</name>
    <name type="common">Pecan</name>
    <dbReference type="NCBI Taxonomy" id="32201"/>
    <lineage>
        <taxon>Eukaryota</taxon>
        <taxon>Viridiplantae</taxon>
        <taxon>Streptophyta</taxon>
        <taxon>Embryophyta</taxon>
        <taxon>Tracheophyta</taxon>
        <taxon>Spermatophyta</taxon>
        <taxon>Magnoliopsida</taxon>
        <taxon>eudicotyledons</taxon>
        <taxon>Gunneridae</taxon>
        <taxon>Pentapetalae</taxon>
        <taxon>rosids</taxon>
        <taxon>fabids</taxon>
        <taxon>Fagales</taxon>
        <taxon>Juglandaceae</taxon>
        <taxon>Carya</taxon>
    </lineage>
</organism>
<dbReference type="AlphaFoldDB" id="A0A922FCG3"/>
<protein>
    <submittedName>
        <fullName evidence="2">Uncharacterized protein</fullName>
    </submittedName>
</protein>
<feature type="region of interest" description="Disordered" evidence="1">
    <location>
        <begin position="79"/>
        <end position="117"/>
    </location>
</feature>
<comment type="caution">
    <text evidence="2">The sequence shown here is derived from an EMBL/GenBank/DDBJ whole genome shotgun (WGS) entry which is preliminary data.</text>
</comment>
<proteinExistence type="predicted"/>